<evidence type="ECO:0000259" key="11">
    <source>
        <dbReference type="Pfam" id="PF00593"/>
    </source>
</evidence>
<proteinExistence type="inferred from homology"/>
<dbReference type="GO" id="GO:0015344">
    <property type="term" value="F:siderophore uptake transmembrane transporter activity"/>
    <property type="evidence" value="ECO:0007669"/>
    <property type="project" value="TreeGrafter"/>
</dbReference>
<dbReference type="STRING" id="572480.Arnit_1849"/>
<reference evidence="13 14" key="1">
    <citation type="journal article" date="2010" name="Stand. Genomic Sci.">
        <title>Complete genome sequence of Arcobacter nitrofigilis type strain (CI).</title>
        <authorList>
            <person name="Pati A."/>
            <person name="Gronow S."/>
            <person name="Lapidus A."/>
            <person name="Copeland A."/>
            <person name="Glavina Del Rio T."/>
            <person name="Nolan M."/>
            <person name="Lucas S."/>
            <person name="Tice H."/>
            <person name="Cheng J.F."/>
            <person name="Han C."/>
            <person name="Chertkov O."/>
            <person name="Bruce D."/>
            <person name="Tapia R."/>
            <person name="Goodwin L."/>
            <person name="Pitluck S."/>
            <person name="Liolios K."/>
            <person name="Ivanova N."/>
            <person name="Mavromatis K."/>
            <person name="Chen A."/>
            <person name="Palaniappan K."/>
            <person name="Land M."/>
            <person name="Hauser L."/>
            <person name="Chang Y.J."/>
            <person name="Jeffries C.D."/>
            <person name="Detter J.C."/>
            <person name="Rohde M."/>
            <person name="Goker M."/>
            <person name="Bristow J."/>
            <person name="Eisen J.A."/>
            <person name="Markowitz V."/>
            <person name="Hugenholtz P."/>
            <person name="Klenk H.P."/>
            <person name="Kyrpides N.C."/>
        </authorList>
    </citation>
    <scope>NUCLEOTIDE SEQUENCE [LARGE SCALE GENOMIC DNA]</scope>
    <source>
        <strain evidence="14">ATCC 33309 / DSM 7299 / CCUG 15893 / LMG 7604 / NCTC 12251 / CI</strain>
    </source>
</reference>
<dbReference type="AlphaFoldDB" id="D5V1R9"/>
<keyword evidence="4 8" id="KW-0812">Transmembrane</keyword>
<evidence type="ECO:0000256" key="4">
    <source>
        <dbReference type="ARBA" id="ARBA00022692"/>
    </source>
</evidence>
<evidence type="ECO:0000259" key="12">
    <source>
        <dbReference type="Pfam" id="PF07715"/>
    </source>
</evidence>
<evidence type="ECO:0000256" key="2">
    <source>
        <dbReference type="ARBA" id="ARBA00022448"/>
    </source>
</evidence>
<keyword evidence="7 8" id="KW-0998">Cell outer membrane</keyword>
<keyword evidence="10" id="KW-0732">Signal</keyword>
<comment type="similarity">
    <text evidence="8 9">Belongs to the TonB-dependent receptor family.</text>
</comment>
<dbReference type="KEGG" id="ant:Arnit_1849"/>
<evidence type="ECO:0000256" key="1">
    <source>
        <dbReference type="ARBA" id="ARBA00004571"/>
    </source>
</evidence>
<keyword evidence="5 9" id="KW-0798">TonB box</keyword>
<evidence type="ECO:0000256" key="3">
    <source>
        <dbReference type="ARBA" id="ARBA00022452"/>
    </source>
</evidence>
<comment type="subcellular location">
    <subcellularLocation>
        <location evidence="1 8">Cell outer membrane</location>
        <topology evidence="1 8">Multi-pass membrane protein</topology>
    </subcellularLocation>
</comment>
<evidence type="ECO:0000256" key="8">
    <source>
        <dbReference type="PROSITE-ProRule" id="PRU01360"/>
    </source>
</evidence>
<evidence type="ECO:0000256" key="7">
    <source>
        <dbReference type="ARBA" id="ARBA00023237"/>
    </source>
</evidence>
<accession>D5V1R9</accession>
<keyword evidence="13" id="KW-0675">Receptor</keyword>
<dbReference type="PROSITE" id="PS52016">
    <property type="entry name" value="TONB_DEPENDENT_REC_3"/>
    <property type="match status" value="1"/>
</dbReference>
<name>D5V1R9_ARCNC</name>
<dbReference type="Proteomes" id="UP000000939">
    <property type="component" value="Chromosome"/>
</dbReference>
<keyword evidence="14" id="KW-1185">Reference proteome</keyword>
<dbReference type="InterPro" id="IPR039426">
    <property type="entry name" value="TonB-dep_rcpt-like"/>
</dbReference>
<feature type="domain" description="TonB-dependent receptor-like beta-barrel" evidence="11">
    <location>
        <begin position="170"/>
        <end position="601"/>
    </location>
</feature>
<evidence type="ECO:0000313" key="14">
    <source>
        <dbReference type="Proteomes" id="UP000000939"/>
    </source>
</evidence>
<evidence type="ECO:0000313" key="13">
    <source>
        <dbReference type="EMBL" id="ADG93503.1"/>
    </source>
</evidence>
<protein>
    <submittedName>
        <fullName evidence="13">TonB-dependent receptor plug</fullName>
    </submittedName>
</protein>
<dbReference type="GO" id="GO:0009279">
    <property type="term" value="C:cell outer membrane"/>
    <property type="evidence" value="ECO:0007669"/>
    <property type="project" value="UniProtKB-SubCell"/>
</dbReference>
<evidence type="ECO:0000256" key="5">
    <source>
        <dbReference type="ARBA" id="ARBA00023077"/>
    </source>
</evidence>
<dbReference type="Pfam" id="PF00593">
    <property type="entry name" value="TonB_dep_Rec_b-barrel"/>
    <property type="match status" value="1"/>
</dbReference>
<keyword evidence="2 8" id="KW-0813">Transport</keyword>
<evidence type="ECO:0000256" key="6">
    <source>
        <dbReference type="ARBA" id="ARBA00023136"/>
    </source>
</evidence>
<dbReference type="Gene3D" id="2.40.170.20">
    <property type="entry name" value="TonB-dependent receptor, beta-barrel domain"/>
    <property type="match status" value="1"/>
</dbReference>
<dbReference type="PANTHER" id="PTHR30069:SF27">
    <property type="entry name" value="BLL4766 PROTEIN"/>
    <property type="match status" value="1"/>
</dbReference>
<dbReference type="InterPro" id="IPR036942">
    <property type="entry name" value="Beta-barrel_TonB_sf"/>
</dbReference>
<dbReference type="Gene3D" id="2.170.130.10">
    <property type="entry name" value="TonB-dependent receptor, plug domain"/>
    <property type="match status" value="1"/>
</dbReference>
<dbReference type="HOGENOM" id="CLU_008287_18_3_7"/>
<evidence type="ECO:0000256" key="9">
    <source>
        <dbReference type="RuleBase" id="RU003357"/>
    </source>
</evidence>
<keyword evidence="6 8" id="KW-0472">Membrane</keyword>
<keyword evidence="3 8" id="KW-1134">Transmembrane beta strand</keyword>
<dbReference type="OrthoDB" id="9763670at2"/>
<dbReference type="RefSeq" id="WP_013135648.1">
    <property type="nucleotide sequence ID" value="NC_014166.1"/>
</dbReference>
<dbReference type="Pfam" id="PF07715">
    <property type="entry name" value="Plug"/>
    <property type="match status" value="1"/>
</dbReference>
<dbReference type="GO" id="GO:0044718">
    <property type="term" value="P:siderophore transmembrane transport"/>
    <property type="evidence" value="ECO:0007669"/>
    <property type="project" value="TreeGrafter"/>
</dbReference>
<dbReference type="EMBL" id="CP001999">
    <property type="protein sequence ID" value="ADG93503.1"/>
    <property type="molecule type" value="Genomic_DNA"/>
</dbReference>
<feature type="signal peptide" evidence="10">
    <location>
        <begin position="1"/>
        <end position="22"/>
    </location>
</feature>
<dbReference type="InterPro" id="IPR000531">
    <property type="entry name" value="Beta-barrel_TonB"/>
</dbReference>
<sequence precursor="true">MNKKLTTSLVASLLIATSNLHAEELSSLIITSPLIKTNEKDATYSTEIYTKKEIEKSNSKDVYDFLNAQTSVTVSPSFGNTFAQKIDLRGYGIGNGYQNLVISVNGRRLNNIDMQTQLLSSIPIESIEKIEIIKGSGSVEYGDGANSGVINIITNGKNDNYIKTSIGNNGVKNGTVSLGYSNDKIILNGVVDYSSTNGTRSDTNGDKDKNYKRNKNINLIYFPVDNLELRLGRTYSNMNIKYGGSLTLEQYKNNPNQVSSFTEQYFRSYVTDYGITYDISRDYSLDINYSDEDKLSKFSSGFKSNYDYKSFNTKLNIKKENYNLSLGIDGFYGDRIGSTNTTSKDNKAIFISGKYNLNKDLILSTGIRKEKVEYSYSPNTGNELNANETLSAYDLGLNYSINDTSSFFTNINKSYQAPDIDRFFNFGGTFNGFIKPAKVITYNIGYSNIQKNNKFKTTVFRSNLKNEIYYYNIGGANRNTNIDKSHKYGIEIFDKYLINKNFYTSINYSYIIAKIDNEDEGNGEFNGKDLPGVSTHSGTLNFGYNYNKFNAILSHTYRSKAYAANDFGNNFSQKQEAYNSTDLSLSYTYKNIEFFAKIENLLDEDNGLWIRDNAIYPVNFERTYYAGVKVKF</sequence>
<feature type="chain" id="PRO_5003078008" evidence="10">
    <location>
        <begin position="23"/>
        <end position="632"/>
    </location>
</feature>
<dbReference type="eggNOG" id="COG4771">
    <property type="taxonomic scope" value="Bacteria"/>
</dbReference>
<feature type="domain" description="TonB-dependent receptor plug" evidence="12">
    <location>
        <begin position="40"/>
        <end position="149"/>
    </location>
</feature>
<organism evidence="13 14">
    <name type="scientific">Arcobacter nitrofigilis (strain ATCC 33309 / DSM 7299 / CCUG 15893 / LMG 7604 / NCTC 12251 / CI)</name>
    <name type="common">Campylobacter nitrofigilis</name>
    <dbReference type="NCBI Taxonomy" id="572480"/>
    <lineage>
        <taxon>Bacteria</taxon>
        <taxon>Pseudomonadati</taxon>
        <taxon>Campylobacterota</taxon>
        <taxon>Epsilonproteobacteria</taxon>
        <taxon>Campylobacterales</taxon>
        <taxon>Arcobacteraceae</taxon>
        <taxon>Arcobacter</taxon>
    </lineage>
</organism>
<dbReference type="SUPFAM" id="SSF56935">
    <property type="entry name" value="Porins"/>
    <property type="match status" value="1"/>
</dbReference>
<evidence type="ECO:0000256" key="10">
    <source>
        <dbReference type="SAM" id="SignalP"/>
    </source>
</evidence>
<dbReference type="InterPro" id="IPR037066">
    <property type="entry name" value="Plug_dom_sf"/>
</dbReference>
<dbReference type="PANTHER" id="PTHR30069">
    <property type="entry name" value="TONB-DEPENDENT OUTER MEMBRANE RECEPTOR"/>
    <property type="match status" value="1"/>
</dbReference>
<dbReference type="InterPro" id="IPR012910">
    <property type="entry name" value="Plug_dom"/>
</dbReference>
<gene>
    <name evidence="13" type="ordered locus">Arnit_1849</name>
</gene>